<sequence>SGSYWVGLCLENGLVGQGATKDDAIRKLKEAIECCEEECKKEGDIYHAPISIKELNEFLIVEGKEPVLEEYELRAVYA</sequence>
<dbReference type="InterPro" id="IPR035069">
    <property type="entry name" value="TTHA1013/TTHA0281-like"/>
</dbReference>
<accession>A0A6V8P9I8</accession>
<comment type="caution">
    <text evidence="1">The sequence shown here is derived from an EMBL/GenBank/DDBJ whole genome shotgun (WGS) entry which is preliminary data.</text>
</comment>
<organism evidence="1 2">
    <name type="scientific">Candidatus Hakubella thermalkaliphila</name>
    <dbReference type="NCBI Taxonomy" id="2754717"/>
    <lineage>
        <taxon>Bacteria</taxon>
        <taxon>Bacillati</taxon>
        <taxon>Actinomycetota</taxon>
        <taxon>Actinomycetota incertae sedis</taxon>
        <taxon>Candidatus Hakubellales</taxon>
        <taxon>Candidatus Hakubellaceae</taxon>
        <taxon>Candidatus Hakubella</taxon>
    </lineage>
</organism>
<dbReference type="AlphaFoldDB" id="A0A6V8P9I8"/>
<reference evidence="1 2" key="1">
    <citation type="journal article" date="2020" name="Front. Microbiol.">
        <title>Single-cell genomics of novel Actinobacteria with the Wood-Ljungdahl pathway discovered in a serpentinizing system.</title>
        <authorList>
            <person name="Merino N."/>
            <person name="Kawai M."/>
            <person name="Boyd E.S."/>
            <person name="Colman D.R."/>
            <person name="McGlynn S.E."/>
            <person name="Nealson K.H."/>
            <person name="Kurokawa K."/>
            <person name="Hongoh Y."/>
        </authorList>
    </citation>
    <scope>NUCLEOTIDE SEQUENCE [LARGE SCALE GENOMIC DNA]</scope>
    <source>
        <strain evidence="1 2">S33</strain>
    </source>
</reference>
<protein>
    <recommendedName>
        <fullName evidence="3">HicB-like antitoxin of toxin-antitoxin system domain-containing protein</fullName>
    </recommendedName>
</protein>
<evidence type="ECO:0000313" key="1">
    <source>
        <dbReference type="EMBL" id="GFP28937.1"/>
    </source>
</evidence>
<gene>
    <name evidence="1" type="ORF">HKBW3S33_02353</name>
</gene>
<feature type="non-terminal residue" evidence="1">
    <location>
        <position position="1"/>
    </location>
</feature>
<name>A0A6V8P9I8_9ACTN</name>
<dbReference type="EMBL" id="BLRY01000520">
    <property type="protein sequence ID" value="GFP28937.1"/>
    <property type="molecule type" value="Genomic_DNA"/>
</dbReference>
<evidence type="ECO:0000313" key="2">
    <source>
        <dbReference type="Proteomes" id="UP000591948"/>
    </source>
</evidence>
<dbReference type="SUPFAM" id="SSF143100">
    <property type="entry name" value="TTHA1013/TTHA0281-like"/>
    <property type="match status" value="1"/>
</dbReference>
<proteinExistence type="predicted"/>
<evidence type="ECO:0008006" key="3">
    <source>
        <dbReference type="Google" id="ProtNLM"/>
    </source>
</evidence>
<dbReference type="Proteomes" id="UP000591948">
    <property type="component" value="Unassembled WGS sequence"/>
</dbReference>
<keyword evidence="2" id="KW-1185">Reference proteome</keyword>
<dbReference type="RefSeq" id="WP_176234133.1">
    <property type="nucleotide sequence ID" value="NZ_BLRY01000520.1"/>
</dbReference>
<dbReference type="Gene3D" id="3.30.160.250">
    <property type="match status" value="1"/>
</dbReference>